<feature type="region of interest" description="Disordered" evidence="1">
    <location>
        <begin position="385"/>
        <end position="444"/>
    </location>
</feature>
<keyword evidence="5" id="KW-1185">Reference proteome</keyword>
<evidence type="ECO:0000256" key="3">
    <source>
        <dbReference type="SAM" id="SignalP"/>
    </source>
</evidence>
<sequence>MRRLAGLFLAVIATFTVIACPQPASADDSGIVGTIVEGMCVGSIGGLYGLVTDDHSCEKAGDAADKAVKEEWANVWNSVVGDWIKSAEDLARSAIRTALTFALQDPSLKLQDTGLFGADATLAGMMVWLGLVISTFGVMWQLGAMAITGKSRYLGRAMAGWAENSLLCVFGLSAVALLLQAGDEFTAGVVSVSFGDNAAAYDRIIAVMFPIMVAMGNPAIVAANLLVLLLIGAVQLLLIYLRKSAIPIQCLLLPIAGAGRTGGEATRRWAPRLITSILVCIAYKPIVAVILCVGFTEFGKAATFTEWLRGAATLVLAVLAPAPLTRIFAPLGADVGSGLAIGGAVGAVASVVGFVEQRRGGAGDGPAAGGGEPATAVEHARHVERSMGSGDRAGDGGDAVAQAARTGASQSAVIPGQSSGADGSSHPQPGTAAGGGTPSAGGAGLAIKVLDGVNNTVQRAADEFGKGGERS</sequence>
<feature type="signal peptide" evidence="3">
    <location>
        <begin position="1"/>
        <end position="26"/>
    </location>
</feature>
<organism evidence="4 5">
    <name type="scientific">Kitasatospora terrestris</name>
    <dbReference type="NCBI Taxonomy" id="258051"/>
    <lineage>
        <taxon>Bacteria</taxon>
        <taxon>Bacillati</taxon>
        <taxon>Actinomycetota</taxon>
        <taxon>Actinomycetes</taxon>
        <taxon>Kitasatosporales</taxon>
        <taxon>Streptomycetaceae</taxon>
        <taxon>Kitasatospora</taxon>
    </lineage>
</organism>
<feature type="transmembrane region" description="Helical" evidence="2">
    <location>
        <begin position="335"/>
        <end position="355"/>
    </location>
</feature>
<evidence type="ECO:0000256" key="1">
    <source>
        <dbReference type="SAM" id="MobiDB-lite"/>
    </source>
</evidence>
<keyword evidence="3" id="KW-0732">Signal</keyword>
<feature type="transmembrane region" description="Helical" evidence="2">
    <location>
        <begin position="125"/>
        <end position="147"/>
    </location>
</feature>
<dbReference type="Proteomes" id="UP001501752">
    <property type="component" value="Unassembled WGS sequence"/>
</dbReference>
<evidence type="ECO:0000313" key="4">
    <source>
        <dbReference type="EMBL" id="GAA4838960.1"/>
    </source>
</evidence>
<feature type="chain" id="PRO_5047162524" description="TrbL/VirB6 plasmid conjugal transfer protein" evidence="3">
    <location>
        <begin position="27"/>
        <end position="471"/>
    </location>
</feature>
<keyword evidence="2" id="KW-1133">Transmembrane helix</keyword>
<comment type="caution">
    <text evidence="4">The sequence shown here is derived from an EMBL/GenBank/DDBJ whole genome shotgun (WGS) entry which is preliminary data.</text>
</comment>
<feature type="transmembrane region" description="Helical" evidence="2">
    <location>
        <begin position="307"/>
        <end position="329"/>
    </location>
</feature>
<evidence type="ECO:0000256" key="2">
    <source>
        <dbReference type="SAM" id="Phobius"/>
    </source>
</evidence>
<keyword evidence="2" id="KW-0472">Membrane</keyword>
<protein>
    <recommendedName>
        <fullName evidence="6">TrbL/VirB6 plasmid conjugal transfer protein</fullName>
    </recommendedName>
</protein>
<keyword evidence="2" id="KW-0812">Transmembrane</keyword>
<feature type="transmembrane region" description="Helical" evidence="2">
    <location>
        <begin position="222"/>
        <end position="241"/>
    </location>
</feature>
<dbReference type="EMBL" id="BAABIS010000001">
    <property type="protein sequence ID" value="GAA4838960.1"/>
    <property type="molecule type" value="Genomic_DNA"/>
</dbReference>
<evidence type="ECO:0000313" key="5">
    <source>
        <dbReference type="Proteomes" id="UP001501752"/>
    </source>
</evidence>
<feature type="compositionally biased region" description="Gly residues" evidence="1">
    <location>
        <begin position="432"/>
        <end position="444"/>
    </location>
</feature>
<dbReference type="PROSITE" id="PS51257">
    <property type="entry name" value="PROKAR_LIPOPROTEIN"/>
    <property type="match status" value="1"/>
</dbReference>
<accession>A0ABP9DF77</accession>
<proteinExistence type="predicted"/>
<feature type="transmembrane region" description="Helical" evidence="2">
    <location>
        <begin position="159"/>
        <end position="178"/>
    </location>
</feature>
<reference evidence="5" key="1">
    <citation type="journal article" date="2019" name="Int. J. Syst. Evol. Microbiol.">
        <title>The Global Catalogue of Microorganisms (GCM) 10K type strain sequencing project: providing services to taxonomists for standard genome sequencing and annotation.</title>
        <authorList>
            <consortium name="The Broad Institute Genomics Platform"/>
            <consortium name="The Broad Institute Genome Sequencing Center for Infectious Disease"/>
            <person name="Wu L."/>
            <person name="Ma J."/>
        </authorList>
    </citation>
    <scope>NUCLEOTIDE SEQUENCE [LARGE SCALE GENOMIC DNA]</scope>
    <source>
        <strain evidence="5">JCM 13006</strain>
    </source>
</reference>
<name>A0ABP9DF77_9ACTN</name>
<feature type="compositionally biased region" description="Polar residues" evidence="1">
    <location>
        <begin position="407"/>
        <end position="428"/>
    </location>
</feature>
<feature type="transmembrane region" description="Helical" evidence="2">
    <location>
        <begin position="273"/>
        <end position="295"/>
    </location>
</feature>
<evidence type="ECO:0008006" key="6">
    <source>
        <dbReference type="Google" id="ProtNLM"/>
    </source>
</evidence>
<gene>
    <name evidence="4" type="ORF">GCM10023235_12800</name>
</gene>